<dbReference type="PANTHER" id="PTHR23089">
    <property type="entry name" value="HISTIDINE TRIAD HIT PROTEIN"/>
    <property type="match status" value="1"/>
</dbReference>
<feature type="domain" description="HIT" evidence="4">
    <location>
        <begin position="13"/>
        <end position="120"/>
    </location>
</feature>
<dbReference type="SUPFAM" id="SSF54197">
    <property type="entry name" value="HIT-like"/>
    <property type="match status" value="1"/>
</dbReference>
<dbReference type="AlphaFoldDB" id="A0A8J7TNC7"/>
<dbReference type="Proteomes" id="UP000664277">
    <property type="component" value="Unassembled WGS sequence"/>
</dbReference>
<evidence type="ECO:0000256" key="1">
    <source>
        <dbReference type="PIRSR" id="PIRSR601310-1"/>
    </source>
</evidence>
<evidence type="ECO:0000313" key="5">
    <source>
        <dbReference type="EMBL" id="MBN8660883.1"/>
    </source>
</evidence>
<dbReference type="InterPro" id="IPR019808">
    <property type="entry name" value="Histidine_triad_CS"/>
</dbReference>
<sequence length="120" mass="13409">MNTNENDFDPGCLFCKIGKGDINAALVDQDEHFFAIRDISPQAPTHILVIPRKHRQNITLVKEKELLGHLFQKASEVAKKENVHEKGFRLVVNTGDEGGQSVGHLHIHILGGRQMLWPPG</sequence>
<name>A0A8J7TNC7_9BACT</name>
<dbReference type="InterPro" id="IPR036265">
    <property type="entry name" value="HIT-like_sf"/>
</dbReference>
<evidence type="ECO:0000256" key="3">
    <source>
        <dbReference type="PROSITE-ProRule" id="PRU00464"/>
    </source>
</evidence>
<dbReference type="PROSITE" id="PS51084">
    <property type="entry name" value="HIT_2"/>
    <property type="match status" value="1"/>
</dbReference>
<organism evidence="5 6">
    <name type="scientific">Candidatus Obscuribacter phosphatis</name>
    <dbReference type="NCBI Taxonomy" id="1906157"/>
    <lineage>
        <taxon>Bacteria</taxon>
        <taxon>Bacillati</taxon>
        <taxon>Candidatus Melainabacteria</taxon>
        <taxon>Candidatus Obscuribacterales</taxon>
        <taxon>Candidatus Obscuribacteraceae</taxon>
        <taxon>Candidatus Obscuribacter</taxon>
    </lineage>
</organism>
<evidence type="ECO:0000313" key="6">
    <source>
        <dbReference type="Proteomes" id="UP000664277"/>
    </source>
</evidence>
<dbReference type="PROSITE" id="PS00892">
    <property type="entry name" value="HIT_1"/>
    <property type="match status" value="1"/>
</dbReference>
<dbReference type="Gene3D" id="3.30.428.10">
    <property type="entry name" value="HIT-like"/>
    <property type="match status" value="1"/>
</dbReference>
<proteinExistence type="predicted"/>
<dbReference type="InterPro" id="IPR011146">
    <property type="entry name" value="HIT-like"/>
</dbReference>
<dbReference type="GO" id="GO:0003824">
    <property type="term" value="F:catalytic activity"/>
    <property type="evidence" value="ECO:0007669"/>
    <property type="project" value="InterPro"/>
</dbReference>
<gene>
    <name evidence="5" type="ORF">J0M35_10990</name>
</gene>
<evidence type="ECO:0000256" key="2">
    <source>
        <dbReference type="PIRSR" id="PIRSR601310-3"/>
    </source>
</evidence>
<comment type="caution">
    <text evidence="5">The sequence shown here is derived from an EMBL/GenBank/DDBJ whole genome shotgun (WGS) entry which is preliminary data.</text>
</comment>
<feature type="active site" description="Tele-AMP-histidine intermediate" evidence="1">
    <location>
        <position position="106"/>
    </location>
</feature>
<feature type="short sequence motif" description="Histidine triad motif" evidence="2 3">
    <location>
        <begin position="104"/>
        <end position="108"/>
    </location>
</feature>
<protein>
    <submittedName>
        <fullName evidence="5">Histidine triad nucleotide-binding protein</fullName>
    </submittedName>
</protein>
<dbReference type="InterPro" id="IPR001310">
    <property type="entry name" value="Histidine_triad_HIT"/>
</dbReference>
<evidence type="ECO:0000259" key="4">
    <source>
        <dbReference type="PROSITE" id="PS51084"/>
    </source>
</evidence>
<accession>A0A8J7TNC7</accession>
<dbReference type="PRINTS" id="PR00332">
    <property type="entry name" value="HISTRIAD"/>
</dbReference>
<reference evidence="5" key="1">
    <citation type="submission" date="2021-02" db="EMBL/GenBank/DDBJ databases">
        <title>Genome-Resolved Metagenomics of a Microbial Community Performing Photosynthetic Biological Nutrient Removal.</title>
        <authorList>
            <person name="Mcdaniel E.A."/>
        </authorList>
    </citation>
    <scope>NUCLEOTIDE SEQUENCE</scope>
    <source>
        <strain evidence="5">UWPOB_OBS1</strain>
    </source>
</reference>
<dbReference type="CDD" id="cd01276">
    <property type="entry name" value="PKCI_related"/>
    <property type="match status" value="1"/>
</dbReference>
<dbReference type="Pfam" id="PF01230">
    <property type="entry name" value="HIT"/>
    <property type="match status" value="1"/>
</dbReference>
<dbReference type="EMBL" id="JAFLCK010000014">
    <property type="protein sequence ID" value="MBN8660883.1"/>
    <property type="molecule type" value="Genomic_DNA"/>
</dbReference>